<proteinExistence type="predicted"/>
<dbReference type="PANTHER" id="PTHR43459:SF1">
    <property type="entry name" value="EG:BACN32G11.4 PROTEIN"/>
    <property type="match status" value="1"/>
</dbReference>
<dbReference type="InterPro" id="IPR001753">
    <property type="entry name" value="Enoyl-CoA_hydra/iso"/>
</dbReference>
<dbReference type="EMBL" id="UINC01001150">
    <property type="protein sequence ID" value="SUZ72461.1"/>
    <property type="molecule type" value="Genomic_DNA"/>
</dbReference>
<dbReference type="InterPro" id="IPR029045">
    <property type="entry name" value="ClpP/crotonase-like_dom_sf"/>
</dbReference>
<feature type="region of interest" description="Disordered" evidence="1">
    <location>
        <begin position="233"/>
        <end position="256"/>
    </location>
</feature>
<gene>
    <name evidence="2" type="ORF">METZ01_LOCUS25315</name>
</gene>
<dbReference type="CDD" id="cd06558">
    <property type="entry name" value="crotonase-like"/>
    <property type="match status" value="1"/>
</dbReference>
<evidence type="ECO:0008006" key="3">
    <source>
        <dbReference type="Google" id="ProtNLM"/>
    </source>
</evidence>
<organism evidence="2">
    <name type="scientific">marine metagenome</name>
    <dbReference type="NCBI Taxonomy" id="408172"/>
    <lineage>
        <taxon>unclassified sequences</taxon>
        <taxon>metagenomes</taxon>
        <taxon>ecological metagenomes</taxon>
    </lineage>
</organism>
<name>A0A381PZG2_9ZZZZ</name>
<dbReference type="Pfam" id="PF00378">
    <property type="entry name" value="ECH_1"/>
    <property type="match status" value="1"/>
</dbReference>
<evidence type="ECO:0000313" key="2">
    <source>
        <dbReference type="EMBL" id="SUZ72461.1"/>
    </source>
</evidence>
<dbReference type="SUPFAM" id="SSF52096">
    <property type="entry name" value="ClpP/crotonase"/>
    <property type="match status" value="1"/>
</dbReference>
<reference evidence="2" key="1">
    <citation type="submission" date="2018-05" db="EMBL/GenBank/DDBJ databases">
        <authorList>
            <person name="Lanie J.A."/>
            <person name="Ng W.-L."/>
            <person name="Kazmierczak K.M."/>
            <person name="Andrzejewski T.M."/>
            <person name="Davidsen T.M."/>
            <person name="Wayne K.J."/>
            <person name="Tettelin H."/>
            <person name="Glass J.I."/>
            <person name="Rusch D."/>
            <person name="Podicherti R."/>
            <person name="Tsui H.-C.T."/>
            <person name="Winkler M.E."/>
        </authorList>
    </citation>
    <scope>NUCLEOTIDE SEQUENCE</scope>
</reference>
<accession>A0A381PZG2</accession>
<sequence length="256" mass="27142">MKRANEGNIPSLEILGHRARIVLRRPDKRNRLGPADLEAVMAHLTAVGTDASVRTLSVEAHGPSWCSGYHLGALAQGQRPAFTFGEVCDALAGVAVPTIAVIGGNVHGGGTDLALACDIRLGANDIALAMPATRIGLQYYATGLQRFVEQIGPSATKRIFLTGETVGADELFNMGYLTELVAPDDLDARVAELCQVISELAPEAVKLTKQAIDDLAGVGPNLERIQANHVATTRSDEHNEAMKALTEGRSPRFGKS</sequence>
<dbReference type="PANTHER" id="PTHR43459">
    <property type="entry name" value="ENOYL-COA HYDRATASE"/>
    <property type="match status" value="1"/>
</dbReference>
<dbReference type="Gene3D" id="3.90.226.10">
    <property type="entry name" value="2-enoyl-CoA Hydratase, Chain A, domain 1"/>
    <property type="match status" value="1"/>
</dbReference>
<evidence type="ECO:0000256" key="1">
    <source>
        <dbReference type="SAM" id="MobiDB-lite"/>
    </source>
</evidence>
<dbReference type="AlphaFoldDB" id="A0A381PZG2"/>
<protein>
    <recommendedName>
        <fullName evidence="3">3-hydroxybutyryl-CoA dehydratase</fullName>
    </recommendedName>
</protein>